<dbReference type="PANTHER" id="PTHR46558">
    <property type="entry name" value="TRACRIPTIONAL REGULATORY PROTEIN-RELATED-RELATED"/>
    <property type="match status" value="1"/>
</dbReference>
<dbReference type="Proteomes" id="UP001200313">
    <property type="component" value="Unassembled WGS sequence"/>
</dbReference>
<proteinExistence type="predicted"/>
<sequence length="69" mass="8227">MEVFSVRLREMRLKKGFRQKDMADLLGITPRAYQYYEEGKRYPDFRGLLLLAEHLNVSIDYLVGRTDDK</sequence>
<feature type="domain" description="HTH cro/C1-type" evidence="2">
    <location>
        <begin position="8"/>
        <end position="62"/>
    </location>
</feature>
<dbReference type="InterPro" id="IPR001387">
    <property type="entry name" value="Cro/C1-type_HTH"/>
</dbReference>
<gene>
    <name evidence="3" type="ORF">L0P79_14115</name>
</gene>
<dbReference type="SUPFAM" id="SSF47413">
    <property type="entry name" value="lambda repressor-like DNA-binding domains"/>
    <property type="match status" value="1"/>
</dbReference>
<reference evidence="3 4" key="1">
    <citation type="submission" date="2022-01" db="EMBL/GenBank/DDBJ databases">
        <title>Collection of gut derived symbiotic bacterial strains cultured from healthy donors.</title>
        <authorList>
            <person name="Lin H."/>
            <person name="Kohout C."/>
            <person name="Waligurski E."/>
            <person name="Pamer E.G."/>
        </authorList>
    </citation>
    <scope>NUCLEOTIDE SEQUENCE [LARGE SCALE GENOMIC DNA]</scope>
    <source>
        <strain evidence="3 4">DFI.3.7</strain>
    </source>
</reference>
<organism evidence="3 4">
    <name type="scientific">Intestinimonas massiliensis</name>
    <name type="common">ex Afouda et al. 2020</name>
    <dbReference type="NCBI Taxonomy" id="1673721"/>
    <lineage>
        <taxon>Bacteria</taxon>
        <taxon>Bacillati</taxon>
        <taxon>Bacillota</taxon>
        <taxon>Clostridia</taxon>
        <taxon>Eubacteriales</taxon>
        <taxon>Intestinimonas</taxon>
    </lineage>
</organism>
<dbReference type="Gene3D" id="1.10.260.40">
    <property type="entry name" value="lambda repressor-like DNA-binding domains"/>
    <property type="match status" value="1"/>
</dbReference>
<dbReference type="PANTHER" id="PTHR46558:SF14">
    <property type="entry name" value="HTH-TYPE TRANSCRIPTIONAL REGULATOR ANSR"/>
    <property type="match status" value="1"/>
</dbReference>
<evidence type="ECO:0000259" key="2">
    <source>
        <dbReference type="PROSITE" id="PS50943"/>
    </source>
</evidence>
<accession>A0ABS9MBM7</accession>
<dbReference type="CDD" id="cd00093">
    <property type="entry name" value="HTH_XRE"/>
    <property type="match status" value="1"/>
</dbReference>
<dbReference type="RefSeq" id="WP_238074653.1">
    <property type="nucleotide sequence ID" value="NZ_JAKNJB010000028.1"/>
</dbReference>
<comment type="caution">
    <text evidence="3">The sequence shown here is derived from an EMBL/GenBank/DDBJ whole genome shotgun (WGS) entry which is preliminary data.</text>
</comment>
<dbReference type="EMBL" id="JAKNJB010000028">
    <property type="protein sequence ID" value="MCG4528191.1"/>
    <property type="molecule type" value="Genomic_DNA"/>
</dbReference>
<dbReference type="Pfam" id="PF01381">
    <property type="entry name" value="HTH_3"/>
    <property type="match status" value="1"/>
</dbReference>
<name>A0ABS9MBM7_9FIRM</name>
<dbReference type="PROSITE" id="PS50943">
    <property type="entry name" value="HTH_CROC1"/>
    <property type="match status" value="1"/>
</dbReference>
<evidence type="ECO:0000256" key="1">
    <source>
        <dbReference type="ARBA" id="ARBA00023125"/>
    </source>
</evidence>
<evidence type="ECO:0000313" key="3">
    <source>
        <dbReference type="EMBL" id="MCG4528191.1"/>
    </source>
</evidence>
<evidence type="ECO:0000313" key="4">
    <source>
        <dbReference type="Proteomes" id="UP001200313"/>
    </source>
</evidence>
<dbReference type="SMART" id="SM00530">
    <property type="entry name" value="HTH_XRE"/>
    <property type="match status" value="1"/>
</dbReference>
<dbReference type="InterPro" id="IPR010982">
    <property type="entry name" value="Lambda_DNA-bd_dom_sf"/>
</dbReference>
<keyword evidence="4" id="KW-1185">Reference proteome</keyword>
<protein>
    <submittedName>
        <fullName evidence="3">Helix-turn-helix domain-containing protein</fullName>
    </submittedName>
</protein>
<keyword evidence="1" id="KW-0238">DNA-binding</keyword>